<dbReference type="PANTHER" id="PTHR42912">
    <property type="entry name" value="METHYLTRANSFERASE"/>
    <property type="match status" value="1"/>
</dbReference>
<dbReference type="Gene3D" id="3.40.50.150">
    <property type="entry name" value="Vaccinia Virus protein VP39"/>
    <property type="match status" value="1"/>
</dbReference>
<name>A0A6J4R992_9ACTN</name>
<proteinExistence type="predicted"/>
<feature type="domain" description="Methyltransferase type 11" evidence="1">
    <location>
        <begin position="94"/>
        <end position="183"/>
    </location>
</feature>
<evidence type="ECO:0000259" key="1">
    <source>
        <dbReference type="Pfam" id="PF08241"/>
    </source>
</evidence>
<dbReference type="SUPFAM" id="SSF53335">
    <property type="entry name" value="S-adenosyl-L-methionine-dependent methyltransferases"/>
    <property type="match status" value="1"/>
</dbReference>
<dbReference type="Pfam" id="PF08241">
    <property type="entry name" value="Methyltransf_11"/>
    <property type="match status" value="1"/>
</dbReference>
<gene>
    <name evidence="2" type="ORF">AVDCRST_MAG13-186</name>
</gene>
<dbReference type="PANTHER" id="PTHR42912:SF93">
    <property type="entry name" value="N6-ADENOSINE-METHYLTRANSFERASE TMT1A"/>
    <property type="match status" value="1"/>
</dbReference>
<accession>A0A6J4R992</accession>
<organism evidence="2">
    <name type="scientific">uncultured Solirubrobacteraceae bacterium</name>
    <dbReference type="NCBI Taxonomy" id="1162706"/>
    <lineage>
        <taxon>Bacteria</taxon>
        <taxon>Bacillati</taxon>
        <taxon>Actinomycetota</taxon>
        <taxon>Thermoleophilia</taxon>
        <taxon>Solirubrobacterales</taxon>
        <taxon>Solirubrobacteraceae</taxon>
        <taxon>environmental samples</taxon>
    </lineage>
</organism>
<protein>
    <recommendedName>
        <fullName evidence="1">Methyltransferase type 11 domain-containing protein</fullName>
    </recommendedName>
</protein>
<dbReference type="EMBL" id="CADCVO010000031">
    <property type="protein sequence ID" value="CAA9467705.1"/>
    <property type="molecule type" value="Genomic_DNA"/>
</dbReference>
<reference evidence="2" key="1">
    <citation type="submission" date="2020-02" db="EMBL/GenBank/DDBJ databases">
        <authorList>
            <person name="Meier V. D."/>
        </authorList>
    </citation>
    <scope>NUCLEOTIDE SEQUENCE</scope>
    <source>
        <strain evidence="2">AVDCRST_MAG13</strain>
    </source>
</reference>
<dbReference type="InterPro" id="IPR050508">
    <property type="entry name" value="Methyltransf_Superfamily"/>
</dbReference>
<dbReference type="InterPro" id="IPR029063">
    <property type="entry name" value="SAM-dependent_MTases_sf"/>
</dbReference>
<dbReference type="AlphaFoldDB" id="A0A6J4R992"/>
<dbReference type="InterPro" id="IPR013216">
    <property type="entry name" value="Methyltransf_11"/>
</dbReference>
<evidence type="ECO:0000313" key="2">
    <source>
        <dbReference type="EMBL" id="CAA9467705.1"/>
    </source>
</evidence>
<dbReference type="CDD" id="cd02440">
    <property type="entry name" value="AdoMet_MTases"/>
    <property type="match status" value="1"/>
</dbReference>
<dbReference type="GO" id="GO:0008757">
    <property type="term" value="F:S-adenosylmethionine-dependent methyltransferase activity"/>
    <property type="evidence" value="ECO:0007669"/>
    <property type="project" value="InterPro"/>
</dbReference>
<sequence length="261" mass="27903">MRERDHELGLHGLALLRATDEQEVAVHRDAIAQLVASDDGTGVPRRLPEVASREGYATWAQTYDGQGNRSIRAEDPVMAALLDELGPGEGRRAVDAGCGTGRHTAKLVERGWDTVGVDGSPEMLDVARERVPGADLREGDLRQLPVEDARADLVVCALALSHLPDLEAVGELGRILRPGGVLLLSNPHPVATGILGARAWCRTPVGERVQIPEWAHPVGAYLDAFRAAGLTAEQCLEPPYGPQDGLVAGLPAVIVWRAVRT</sequence>